<dbReference type="GO" id="GO:0002926">
    <property type="term" value="P:tRNA wobble base 5-methoxycarbonylmethyl-2-thiouridinylation"/>
    <property type="evidence" value="ECO:0007669"/>
    <property type="project" value="TreeGrafter"/>
</dbReference>
<dbReference type="InterPro" id="IPR032432">
    <property type="entry name" value="Radical_SAM_C"/>
</dbReference>
<keyword evidence="4" id="KW-0004">4Fe-4S</keyword>
<dbReference type="GO" id="GO:0005634">
    <property type="term" value="C:nucleus"/>
    <property type="evidence" value="ECO:0007669"/>
    <property type="project" value="TreeGrafter"/>
</dbReference>
<keyword evidence="13" id="KW-0012">Acyltransferase</keyword>
<protein>
    <recommendedName>
        <fullName evidence="14">tRNA carboxymethyluridine synthase</fullName>
        <ecNumber evidence="14">2.3.1.311</ecNumber>
    </recommendedName>
</protein>
<keyword evidence="9" id="KW-0479">Metal-binding</keyword>
<keyword evidence="10" id="KW-0694">RNA-binding</keyword>
<evidence type="ECO:0000256" key="4">
    <source>
        <dbReference type="ARBA" id="ARBA00022485"/>
    </source>
</evidence>
<dbReference type="InterPro" id="IPR006638">
    <property type="entry name" value="Elp3/MiaA/NifB-like_rSAM"/>
</dbReference>
<keyword evidence="6" id="KW-0808">Transferase</keyword>
<dbReference type="PANTHER" id="PTHR11135">
    <property type="entry name" value="HISTONE ACETYLTRANSFERASE-RELATED"/>
    <property type="match status" value="1"/>
</dbReference>
<dbReference type="CDD" id="cd01335">
    <property type="entry name" value="Radical_SAM"/>
    <property type="match status" value="1"/>
</dbReference>
<dbReference type="InterPro" id="IPR058240">
    <property type="entry name" value="rSAM_sf"/>
</dbReference>
<dbReference type="SMART" id="SM00729">
    <property type="entry name" value="Elp3"/>
    <property type="match status" value="1"/>
</dbReference>
<dbReference type="InterPro" id="IPR039661">
    <property type="entry name" value="ELP3"/>
</dbReference>
<evidence type="ECO:0000256" key="5">
    <source>
        <dbReference type="ARBA" id="ARBA00022555"/>
    </source>
</evidence>
<evidence type="ECO:0000256" key="6">
    <source>
        <dbReference type="ARBA" id="ARBA00022679"/>
    </source>
</evidence>
<keyword evidence="5" id="KW-0820">tRNA-binding</keyword>
<evidence type="ECO:0000256" key="12">
    <source>
        <dbReference type="ARBA" id="ARBA00023014"/>
    </source>
</evidence>
<dbReference type="EC" id="2.3.1.311" evidence="14"/>
<dbReference type="GO" id="GO:0106261">
    <property type="term" value="F:tRNA uridine(34) acetyltransferase activity"/>
    <property type="evidence" value="ECO:0007669"/>
    <property type="project" value="UniProtKB-EC"/>
</dbReference>
<keyword evidence="7" id="KW-0949">S-adenosyl-L-methionine</keyword>
<keyword evidence="11" id="KW-0408">Iron</keyword>
<evidence type="ECO:0000256" key="9">
    <source>
        <dbReference type="ARBA" id="ARBA00022723"/>
    </source>
</evidence>
<dbReference type="GO" id="GO:0046872">
    <property type="term" value="F:metal ion binding"/>
    <property type="evidence" value="ECO:0007669"/>
    <property type="project" value="UniProtKB-KW"/>
</dbReference>
<evidence type="ECO:0000256" key="1">
    <source>
        <dbReference type="ARBA" id="ARBA00001966"/>
    </source>
</evidence>
<evidence type="ECO:0000256" key="3">
    <source>
        <dbReference type="ARBA" id="ARBA00005494"/>
    </source>
</evidence>
<comment type="similarity">
    <text evidence="3">Belongs to the ELP3 family.</text>
</comment>
<keyword evidence="8" id="KW-0819">tRNA processing</keyword>
<dbReference type="SFLD" id="SFLDF00344">
    <property type="entry name" value="ELP3-like"/>
    <property type="match status" value="1"/>
</dbReference>
<dbReference type="InterPro" id="IPR000182">
    <property type="entry name" value="GNAT_dom"/>
</dbReference>
<dbReference type="InterPro" id="IPR016181">
    <property type="entry name" value="Acyl_CoA_acyltransferase"/>
</dbReference>
<comment type="cofactor">
    <cofactor evidence="1">
        <name>[4Fe-4S] cluster</name>
        <dbReference type="ChEBI" id="CHEBI:49883"/>
    </cofactor>
</comment>
<dbReference type="SUPFAM" id="SSF55729">
    <property type="entry name" value="Acyl-CoA N-acyltransferases (Nat)"/>
    <property type="match status" value="1"/>
</dbReference>
<organism evidence="17">
    <name type="scientific">viral metagenome</name>
    <dbReference type="NCBI Taxonomy" id="1070528"/>
    <lineage>
        <taxon>unclassified sequences</taxon>
        <taxon>metagenomes</taxon>
        <taxon>organismal metagenomes</taxon>
    </lineage>
</organism>
<dbReference type="GO" id="GO:0000049">
    <property type="term" value="F:tRNA binding"/>
    <property type="evidence" value="ECO:0007669"/>
    <property type="project" value="UniProtKB-KW"/>
</dbReference>
<dbReference type="CDD" id="cd04301">
    <property type="entry name" value="NAT_SF"/>
    <property type="match status" value="1"/>
</dbReference>
<dbReference type="GO" id="GO:0005737">
    <property type="term" value="C:cytoplasm"/>
    <property type="evidence" value="ECO:0007669"/>
    <property type="project" value="TreeGrafter"/>
</dbReference>
<evidence type="ECO:0000313" key="17">
    <source>
        <dbReference type="EMBL" id="QHU21207.1"/>
    </source>
</evidence>
<comment type="pathway">
    <text evidence="2">tRNA modification.</text>
</comment>
<accession>A0A6C0KWZ3</accession>
<dbReference type="SFLD" id="SFLDG01086">
    <property type="entry name" value="elongater_protein-like"/>
    <property type="match status" value="1"/>
</dbReference>
<evidence type="ECO:0000256" key="14">
    <source>
        <dbReference type="ARBA" id="ARBA00044771"/>
    </source>
</evidence>
<reference evidence="17" key="1">
    <citation type="journal article" date="2020" name="Nature">
        <title>Giant virus diversity and host interactions through global metagenomics.</title>
        <authorList>
            <person name="Schulz F."/>
            <person name="Roux S."/>
            <person name="Paez-Espino D."/>
            <person name="Jungbluth S."/>
            <person name="Walsh D.A."/>
            <person name="Denef V.J."/>
            <person name="McMahon K.D."/>
            <person name="Konstantinidis K.T."/>
            <person name="Eloe-Fadrosh E.A."/>
            <person name="Kyrpides N.C."/>
            <person name="Woyke T."/>
        </authorList>
    </citation>
    <scope>NUCLEOTIDE SEQUENCE</scope>
    <source>
        <strain evidence="17">GVMAG-S-3300013094-100</strain>
    </source>
</reference>
<dbReference type="InterPro" id="IPR034687">
    <property type="entry name" value="ELP3-like"/>
</dbReference>
<evidence type="ECO:0000256" key="13">
    <source>
        <dbReference type="ARBA" id="ARBA00023315"/>
    </source>
</evidence>
<dbReference type="GO" id="GO:0051539">
    <property type="term" value="F:4 iron, 4 sulfur cluster binding"/>
    <property type="evidence" value="ECO:0007669"/>
    <property type="project" value="UniProtKB-KW"/>
</dbReference>
<proteinExistence type="inferred from homology"/>
<dbReference type="SUPFAM" id="SSF102114">
    <property type="entry name" value="Radical SAM enzymes"/>
    <property type="match status" value="1"/>
</dbReference>
<sequence>MCSSFPASGTDGTDRTDRTDRILDIEAISDKFDAHIAKKFPKPNDADVIKYVPMIDSLLKGVSFARLKKIYSYSHKNSFLYTIFLIIYHNEQKYNEEDHRKMKDILKIKPGRSHSGILSITIFTSPEPSYINACGETVKQSFSCAFNCSYCPNEPGQPRSYLKGEPGVLRANREEFDCVRQMYIRMEALYLTGHDIDKLEILVLGGTWTSYPIEYREEYIRDIYYAANTFTDHIKNVVLGNIENNKWIAEIIIRDRESLEYEKYINKSATCKVIGLTLETRPDTINSEEIIRFRRYGCTRVQLGIQHLDDSILNTINRRCPTAITIAAIKMLKNCGYKIDAHFMPNLPGSDIKKDEYMFDKLLGVYSKKYKYNYTYPATRGDGKDSVAYEKWDLRYCEFQVDQWKIYPTTITPFTEIQKWYHEGTYIPYSNDDLFNLLYKVKSVIFPWIRLNRCIRDICGDYVAQEDYHSNMRQYIQEEMQSSGISCQCIRCREVKNGIEYNEDNTIIVVREYNASFDTEYFISCETPDKKTLYGFTRLRLVRKINQMHKIFPELEDAALIRELHVYSEMRPVSIDGGSSVTSALKSNQHRGIGKKLMAKAEEIAIQCGYPKISVISGQGAKGYYEKLGYNNNEGKGDFMIKNLIKNKTISRA</sequence>
<comment type="catalytic activity">
    <reaction evidence="15">
        <text>uridine(34) in tRNA + acetyl-CoA + S-adenosyl-L-methionine + H2O = 5-(carboxymethyl)uridine(34) in tRNA + 5'-deoxyadenosine + L-methionine + CoA + 2 H(+)</text>
        <dbReference type="Rhea" id="RHEA:61020"/>
        <dbReference type="Rhea" id="RHEA-COMP:10407"/>
        <dbReference type="Rhea" id="RHEA-COMP:11727"/>
        <dbReference type="ChEBI" id="CHEBI:15377"/>
        <dbReference type="ChEBI" id="CHEBI:15378"/>
        <dbReference type="ChEBI" id="CHEBI:17319"/>
        <dbReference type="ChEBI" id="CHEBI:57287"/>
        <dbReference type="ChEBI" id="CHEBI:57288"/>
        <dbReference type="ChEBI" id="CHEBI:57844"/>
        <dbReference type="ChEBI" id="CHEBI:59789"/>
        <dbReference type="ChEBI" id="CHEBI:65315"/>
        <dbReference type="ChEBI" id="CHEBI:74882"/>
        <dbReference type="EC" id="2.3.1.311"/>
    </reaction>
    <physiologicalReaction direction="left-to-right" evidence="15">
        <dbReference type="Rhea" id="RHEA:61021"/>
    </physiologicalReaction>
</comment>
<evidence type="ECO:0000256" key="15">
    <source>
        <dbReference type="ARBA" id="ARBA00047372"/>
    </source>
</evidence>
<dbReference type="SFLD" id="SFLDS00029">
    <property type="entry name" value="Radical_SAM"/>
    <property type="match status" value="1"/>
</dbReference>
<dbReference type="PANTHER" id="PTHR11135:SF2">
    <property type="entry name" value="ELONGATOR COMPLEX PROTEIN 3"/>
    <property type="match status" value="1"/>
</dbReference>
<dbReference type="Gene3D" id="3.40.630.30">
    <property type="match status" value="1"/>
</dbReference>
<dbReference type="EMBL" id="MN740987">
    <property type="protein sequence ID" value="QHU21207.1"/>
    <property type="molecule type" value="Genomic_DNA"/>
</dbReference>
<evidence type="ECO:0000256" key="8">
    <source>
        <dbReference type="ARBA" id="ARBA00022694"/>
    </source>
</evidence>
<name>A0A6C0KWZ3_9ZZZZ</name>
<dbReference type="Pfam" id="PF13673">
    <property type="entry name" value="Acetyltransf_10"/>
    <property type="match status" value="1"/>
</dbReference>
<evidence type="ECO:0000256" key="10">
    <source>
        <dbReference type="ARBA" id="ARBA00022884"/>
    </source>
</evidence>
<evidence type="ECO:0000256" key="2">
    <source>
        <dbReference type="ARBA" id="ARBA00005217"/>
    </source>
</evidence>
<dbReference type="Pfam" id="PF16199">
    <property type="entry name" value="Radical_SAM_C"/>
    <property type="match status" value="1"/>
</dbReference>
<evidence type="ECO:0000256" key="11">
    <source>
        <dbReference type="ARBA" id="ARBA00023004"/>
    </source>
</evidence>
<feature type="domain" description="Elp3/MiaA/NifB-like radical SAM core" evidence="16">
    <location>
        <begin position="134"/>
        <end position="440"/>
    </location>
</feature>
<keyword evidence="12" id="KW-0411">Iron-sulfur</keyword>
<evidence type="ECO:0000259" key="16">
    <source>
        <dbReference type="SMART" id="SM00729"/>
    </source>
</evidence>
<dbReference type="Pfam" id="PF04055">
    <property type="entry name" value="Radical_SAM"/>
    <property type="match status" value="1"/>
</dbReference>
<dbReference type="AlphaFoldDB" id="A0A6C0KWZ3"/>
<dbReference type="GO" id="GO:0033588">
    <property type="term" value="C:elongator holoenzyme complex"/>
    <property type="evidence" value="ECO:0007669"/>
    <property type="project" value="TreeGrafter"/>
</dbReference>
<evidence type="ECO:0000256" key="7">
    <source>
        <dbReference type="ARBA" id="ARBA00022691"/>
    </source>
</evidence>
<dbReference type="InterPro" id="IPR007197">
    <property type="entry name" value="rSAM"/>
</dbReference>